<name>A0A2H1VC44_SPOFR</name>
<dbReference type="Pfam" id="PF08320">
    <property type="entry name" value="PIG-X"/>
    <property type="match status" value="1"/>
</dbReference>
<dbReference type="GO" id="GO:0005789">
    <property type="term" value="C:endoplasmic reticulum membrane"/>
    <property type="evidence" value="ECO:0007669"/>
    <property type="project" value="UniProtKB-SubCell"/>
</dbReference>
<comment type="function">
    <text evidence="10">Stabilizing subunit of the glycosylphosphatidylinositol-mannosyltransferase I complex which catalyzes the transfer of the first mannose, via an alpha-1,4 bond from a dolichol-phosphate-mannose (Dol-P-Man) to the glucosaminyl acyl phosphatidylinositol (GlcN-(acyl)PI) intermediate to generate alpha-D-Man-(1-&gt;4)-alpha-D-GlcN-(1-&gt;6)-(1-radyl,2-acyl-sn-glycero-3-phospho)-2-acyl-inositol and participates in the sixth step of the glycosylphosphatidylinositol-anchor biosynthesis. Probably acts by stabilizing the mannosyltransferase PIGM.</text>
</comment>
<evidence type="ECO:0000256" key="8">
    <source>
        <dbReference type="ARBA" id="ARBA00023136"/>
    </source>
</evidence>
<dbReference type="GO" id="GO:0006506">
    <property type="term" value="P:GPI anchor biosynthetic process"/>
    <property type="evidence" value="ECO:0007669"/>
    <property type="project" value="UniProtKB-UniPathway"/>
</dbReference>
<reference evidence="11" key="1">
    <citation type="submission" date="2016-07" db="EMBL/GenBank/DDBJ databases">
        <authorList>
            <person name="Bretaudeau A."/>
        </authorList>
    </citation>
    <scope>NUCLEOTIDE SEQUENCE</scope>
    <source>
        <strain evidence="11">Rice</strain>
        <tissue evidence="11">Whole body</tissue>
    </source>
</reference>
<evidence type="ECO:0000256" key="7">
    <source>
        <dbReference type="ARBA" id="ARBA00022989"/>
    </source>
</evidence>
<keyword evidence="8" id="KW-0472">Membrane</keyword>
<evidence type="ECO:0000256" key="5">
    <source>
        <dbReference type="ARBA" id="ARBA00022692"/>
    </source>
</evidence>
<keyword evidence="9" id="KW-0325">Glycoprotein</keyword>
<accession>A0A2H1VC44</accession>
<dbReference type="PANTHER" id="PTHR28650">
    <property type="entry name" value="PHOSPHATIDYLINOSITOL-GLYCAN BIOSYNTHESIS CLASS X PROTEIN"/>
    <property type="match status" value="1"/>
</dbReference>
<keyword evidence="7" id="KW-1133">Transmembrane helix</keyword>
<evidence type="ECO:0000256" key="4">
    <source>
        <dbReference type="ARBA" id="ARBA00022502"/>
    </source>
</evidence>
<comment type="pathway">
    <text evidence="2 10">Glycolipid biosynthesis; glycosylphosphatidylinositol-anchor biosynthesis.</text>
</comment>
<dbReference type="EMBL" id="ODYU01001758">
    <property type="protein sequence ID" value="SOQ38397.1"/>
    <property type="molecule type" value="Genomic_DNA"/>
</dbReference>
<dbReference type="AlphaFoldDB" id="A0A2H1VC44"/>
<dbReference type="PANTHER" id="PTHR28650:SF1">
    <property type="entry name" value="PHOSPHATIDYLINOSITOL-GLYCAN BIOSYNTHESIS CLASS X PROTEIN"/>
    <property type="match status" value="1"/>
</dbReference>
<dbReference type="InterPro" id="IPR013233">
    <property type="entry name" value="PIG-X/PBN1"/>
</dbReference>
<dbReference type="InterPro" id="IPR040039">
    <property type="entry name" value="PIGX"/>
</dbReference>
<gene>
    <name evidence="11" type="ORF">SFRICE_018105</name>
</gene>
<keyword evidence="5" id="KW-0812">Transmembrane</keyword>
<evidence type="ECO:0000256" key="9">
    <source>
        <dbReference type="ARBA" id="ARBA00023180"/>
    </source>
</evidence>
<evidence type="ECO:0000256" key="1">
    <source>
        <dbReference type="ARBA" id="ARBA00004389"/>
    </source>
</evidence>
<dbReference type="UniPathway" id="UPA00196"/>
<evidence type="ECO:0000256" key="3">
    <source>
        <dbReference type="ARBA" id="ARBA00010345"/>
    </source>
</evidence>
<proteinExistence type="inferred from homology"/>
<comment type="subcellular location">
    <subcellularLocation>
        <location evidence="1 10">Endoplasmic reticulum membrane</location>
        <topology evidence="1 10">Single-pass membrane protein</topology>
    </subcellularLocation>
</comment>
<keyword evidence="6 10" id="KW-0256">Endoplasmic reticulum</keyword>
<comment type="similarity">
    <text evidence="3 10">Belongs to the PIGX family.</text>
</comment>
<sequence length="386" mass="43765">MGRLDRSDTTALQKTDVKQRFLIFSCTNIEGHIHMTLRSETTICGSNKVFQTEIELATHCVTVGCPATTPNVQFRYFKLKMNYSIFDDQLVRPDLVPGMLELARQSMRHMSRYAAHDDFKCGRAMLRHEWAGSTGVIPRPHRKSIFILLFACFGYLSADPCNFNVKLKQVLKNQGFHRNISYGIVFNTDDGNCWMYKDCVVGLDQTLPHGVYANPDELSTLRRLKKLNAVPKTRINTEMPAEHSYPTTTYITEKIKDCKVHVWLPVHARYHLATPGGGMARNTIGPPKLYLRCPDQRLDMCNKAATPVTFLCNGSSKEKCSWKELPFTLLTDTLVWNIPVGNMEHYHAISVGTALVVAIGSLYLIKAIHEHKLVTMPFNPYSSLHN</sequence>
<evidence type="ECO:0000256" key="2">
    <source>
        <dbReference type="ARBA" id="ARBA00004687"/>
    </source>
</evidence>
<evidence type="ECO:0000256" key="6">
    <source>
        <dbReference type="ARBA" id="ARBA00022824"/>
    </source>
</evidence>
<protein>
    <recommendedName>
        <fullName evidence="10">Phosphatidylinositol-glycan biosynthesis class X protein</fullName>
    </recommendedName>
</protein>
<evidence type="ECO:0000256" key="10">
    <source>
        <dbReference type="RuleBase" id="RU366056"/>
    </source>
</evidence>
<organism evidence="11">
    <name type="scientific">Spodoptera frugiperda</name>
    <name type="common">Fall armyworm</name>
    <dbReference type="NCBI Taxonomy" id="7108"/>
    <lineage>
        <taxon>Eukaryota</taxon>
        <taxon>Metazoa</taxon>
        <taxon>Ecdysozoa</taxon>
        <taxon>Arthropoda</taxon>
        <taxon>Hexapoda</taxon>
        <taxon>Insecta</taxon>
        <taxon>Pterygota</taxon>
        <taxon>Neoptera</taxon>
        <taxon>Endopterygota</taxon>
        <taxon>Lepidoptera</taxon>
        <taxon>Glossata</taxon>
        <taxon>Ditrysia</taxon>
        <taxon>Noctuoidea</taxon>
        <taxon>Noctuidae</taxon>
        <taxon>Amphipyrinae</taxon>
        <taxon>Spodoptera</taxon>
    </lineage>
</organism>
<evidence type="ECO:0000313" key="11">
    <source>
        <dbReference type="EMBL" id="SOQ38397.1"/>
    </source>
</evidence>
<dbReference type="SMART" id="SM00780">
    <property type="entry name" value="PIG-X"/>
    <property type="match status" value="1"/>
</dbReference>
<keyword evidence="4 10" id="KW-0337">GPI-anchor biosynthesis</keyword>